<dbReference type="InterPro" id="IPR049826">
    <property type="entry name" value="Ig-like_ice"/>
</dbReference>
<name>A0A1T1HA62_OCELI</name>
<dbReference type="NCBIfam" id="NF033510">
    <property type="entry name" value="Ca_tandemer"/>
    <property type="match status" value="8"/>
</dbReference>
<keyword evidence="2" id="KW-1185">Reference proteome</keyword>
<dbReference type="Gene3D" id="2.60.40.10">
    <property type="entry name" value="Immunoglobulins"/>
    <property type="match status" value="8"/>
</dbReference>
<gene>
    <name evidence="1" type="ORF">BTA35_0212730</name>
</gene>
<sequence length="869" mass="88506">MDTEINASITIDTIAGDDVLNAEEADKEFTSVTGTVGGDVKAGDEVTLTVNGETYTGAVTDDGNGNLTYNIPVKTDDLEADNSIDASVTATDSAGNSQTATADRDISVDTEINASITIDTIAGDDVLNAEEADKEFTSVTGTVGGDVKAGDEVTLTVNGETYTGAVTDDGNGNLTYSIPVKTDDLEADNSIDASVTATDAAGNSKTATADRDISVDTEINASITIDTIAGDDVLNADEADQEFTSVTGTVGGDVKAGDEVTLTVNGETYTGAVTDDGNGNLTYSIAVKTDDLEADNSIDASVTATDAAGNSQTATADRDISVDTEINASITIDTIAGDDVLNAEEADKEFTSVTGTVGGDVKAGDEVTLTVNGETYTGNVVENTAGDLTYSIQVKTDDLEADNSIDASVTATDSAGNSKTAEAERTLDVDTEINASITIDTIAGDDVLNAEEADKEFTSVTGTVGGDVKAGDEVTLTVNGETYTGNVVVNASGDLTYSIDVKTDDLEADNSIDASVTATDSAGNSKTAEAERTLDVDTEINASITIDTIAGDDVLNADEADKEFTSVTGTVGGDVKAGDEVTLTVNGETYTGNVVENASGNLTYSIPVKTDDLEADNSIDASVTATDSAGNSKTAEAERTLDVDTEINASITIDTIAGDDVLNAEEADQEFTSVTGTVGGDVKAGDEVTLTVNGETYTGAVTDDGNGNLTYSIQVKTDDLEADNSVDASVTATDAAGNSQTATADRDISVDTEISASITIDTIAGDDVLNAEEADQEFTSVTGTVGGDVKAGDEVTLTVNGETYTGAVTDDGNGNLTYSIQVKTDDLEADNSVDASVTATDAAGNSQTATADRDISVDTEISASITIDT</sequence>
<dbReference type="EMBL" id="MTSD02000005">
    <property type="protein sequence ID" value="OOV86722.1"/>
    <property type="molecule type" value="Genomic_DNA"/>
</dbReference>
<comment type="caution">
    <text evidence="1">The sequence shown here is derived from an EMBL/GenBank/DDBJ whole genome shotgun (WGS) entry which is preliminary data.</text>
</comment>
<proteinExistence type="predicted"/>
<accession>A0A1T1HA62</accession>
<dbReference type="STRING" id="966.BTA35_0212730"/>
<dbReference type="Proteomes" id="UP000190064">
    <property type="component" value="Unassembled WGS sequence"/>
</dbReference>
<protein>
    <recommendedName>
        <fullName evidence="3">RTX toxin</fullName>
    </recommendedName>
</protein>
<organism evidence="1 2">
    <name type="scientific">Oceanospirillum linum</name>
    <dbReference type="NCBI Taxonomy" id="966"/>
    <lineage>
        <taxon>Bacteria</taxon>
        <taxon>Pseudomonadati</taxon>
        <taxon>Pseudomonadota</taxon>
        <taxon>Gammaproteobacteria</taxon>
        <taxon>Oceanospirillales</taxon>
        <taxon>Oceanospirillaceae</taxon>
        <taxon>Oceanospirillum</taxon>
    </lineage>
</organism>
<feature type="non-terminal residue" evidence="1">
    <location>
        <position position="869"/>
    </location>
</feature>
<dbReference type="AlphaFoldDB" id="A0A1T1HA62"/>
<dbReference type="NCBIfam" id="NF012196">
    <property type="entry name" value="Ig_like_ice"/>
    <property type="match status" value="8"/>
</dbReference>
<evidence type="ECO:0000313" key="2">
    <source>
        <dbReference type="Proteomes" id="UP000190064"/>
    </source>
</evidence>
<dbReference type="InterPro" id="IPR013783">
    <property type="entry name" value="Ig-like_fold"/>
</dbReference>
<evidence type="ECO:0008006" key="3">
    <source>
        <dbReference type="Google" id="ProtNLM"/>
    </source>
</evidence>
<evidence type="ECO:0000313" key="1">
    <source>
        <dbReference type="EMBL" id="OOV86722.1"/>
    </source>
</evidence>
<reference evidence="1" key="1">
    <citation type="submission" date="2017-02" db="EMBL/GenBank/DDBJ databases">
        <title>Draft Genome Sequence of the Salt Water Bacterium Oceanospirillum linum ATCC 11336.</title>
        <authorList>
            <person name="Trachtenberg A.M."/>
            <person name="Carney J.G."/>
            <person name="Linnane J.D."/>
            <person name="Rheaume B.A."/>
            <person name="Pitts N.L."/>
            <person name="Mykles D.L."/>
            <person name="Maclea K.S."/>
        </authorList>
    </citation>
    <scope>NUCLEOTIDE SEQUENCE [LARGE SCALE GENOMIC DNA]</scope>
    <source>
        <strain evidence="1">ATCC 11336</strain>
    </source>
</reference>